<evidence type="ECO:0000313" key="6">
    <source>
        <dbReference type="EMBL" id="GAA2789941.1"/>
    </source>
</evidence>
<dbReference type="PROSITE" id="PS50106">
    <property type="entry name" value="PDZ"/>
    <property type="match status" value="1"/>
</dbReference>
<evidence type="ECO:0000256" key="1">
    <source>
        <dbReference type="ARBA" id="ARBA00010541"/>
    </source>
</evidence>
<comment type="caution">
    <text evidence="6">The sequence shown here is derived from an EMBL/GenBank/DDBJ whole genome shotgun (WGS) entry which is preliminary data.</text>
</comment>
<dbReference type="SUPFAM" id="SSF50494">
    <property type="entry name" value="Trypsin-like serine proteases"/>
    <property type="match status" value="1"/>
</dbReference>
<dbReference type="InterPro" id="IPR043504">
    <property type="entry name" value="Peptidase_S1_PA_chymotrypsin"/>
</dbReference>
<evidence type="ECO:0000256" key="3">
    <source>
        <dbReference type="ARBA" id="ARBA00022801"/>
    </source>
</evidence>
<keyword evidence="7" id="KW-1185">Reference proteome</keyword>
<dbReference type="InterPro" id="IPR036034">
    <property type="entry name" value="PDZ_sf"/>
</dbReference>
<evidence type="ECO:0000256" key="4">
    <source>
        <dbReference type="SAM" id="MobiDB-lite"/>
    </source>
</evidence>
<accession>A0ABN3VCJ3</accession>
<dbReference type="SMART" id="SM00228">
    <property type="entry name" value="PDZ"/>
    <property type="match status" value="1"/>
</dbReference>
<comment type="similarity">
    <text evidence="1">Belongs to the peptidase S1C family.</text>
</comment>
<dbReference type="PANTHER" id="PTHR43343:SF3">
    <property type="entry name" value="PROTEASE DO-LIKE 8, CHLOROPLASTIC"/>
    <property type="match status" value="1"/>
</dbReference>
<proteinExistence type="inferred from homology"/>
<reference evidence="6 7" key="1">
    <citation type="journal article" date="2019" name="Int. J. Syst. Evol. Microbiol.">
        <title>The Global Catalogue of Microorganisms (GCM) 10K type strain sequencing project: providing services to taxonomists for standard genome sequencing and annotation.</title>
        <authorList>
            <consortium name="The Broad Institute Genomics Platform"/>
            <consortium name="The Broad Institute Genome Sequencing Center for Infectious Disease"/>
            <person name="Wu L."/>
            <person name="Ma J."/>
        </authorList>
    </citation>
    <scope>NUCLEOTIDE SEQUENCE [LARGE SCALE GENOMIC DNA]</scope>
    <source>
        <strain evidence="6 7">JCM 9383</strain>
    </source>
</reference>
<protein>
    <recommendedName>
        <fullName evidence="5">PDZ domain-containing protein</fullName>
    </recommendedName>
</protein>
<dbReference type="InterPro" id="IPR051201">
    <property type="entry name" value="Chloro_Bact_Ser_Proteases"/>
</dbReference>
<dbReference type="InterPro" id="IPR001940">
    <property type="entry name" value="Peptidase_S1C"/>
</dbReference>
<dbReference type="PANTHER" id="PTHR43343">
    <property type="entry name" value="PEPTIDASE S12"/>
    <property type="match status" value="1"/>
</dbReference>
<organism evidence="6 7">
    <name type="scientific">Saccharopolyspora taberi</name>
    <dbReference type="NCBI Taxonomy" id="60895"/>
    <lineage>
        <taxon>Bacteria</taxon>
        <taxon>Bacillati</taxon>
        <taxon>Actinomycetota</taxon>
        <taxon>Actinomycetes</taxon>
        <taxon>Pseudonocardiales</taxon>
        <taxon>Pseudonocardiaceae</taxon>
        <taxon>Saccharopolyspora</taxon>
    </lineage>
</organism>
<dbReference type="Pfam" id="PF00595">
    <property type="entry name" value="PDZ"/>
    <property type="match status" value="1"/>
</dbReference>
<feature type="domain" description="PDZ" evidence="5">
    <location>
        <begin position="213"/>
        <end position="281"/>
    </location>
</feature>
<keyword evidence="2" id="KW-0645">Protease</keyword>
<evidence type="ECO:0000256" key="2">
    <source>
        <dbReference type="ARBA" id="ARBA00022670"/>
    </source>
</evidence>
<feature type="region of interest" description="Disordered" evidence="4">
    <location>
        <begin position="297"/>
        <end position="322"/>
    </location>
</feature>
<dbReference type="PRINTS" id="PR00834">
    <property type="entry name" value="PROTEASES2C"/>
</dbReference>
<sequence>MQFAAEKVSPSTIDIGVQSGYGSSEGTGVVLTADGFVLTNNHVVGNGGQITVTLSDGRKVSAKVVGTSPSYDLAVIKLDGVSGLAPAELGKSSDLKVGQPVVAIGSPLGLEGTVTSGIVSALDRTVQVQGDNGEAVVYNGLQTDASINPGNSGGPLVNVDGQVIGINSSIRGNGAQNASSGSIGLGFAIPVDTAARVANEIIAKGVAMKPQLGILGGDSSNGHATISQVVPGGAAEAAGIKPGETVLKVGDKSVTAFTDLMAQIGAHAPGSKVTLTVADTQGNNPRQVEVTLGSVEDKAPQTAPGSGQSQELPFGGGFPYGR</sequence>
<dbReference type="Gene3D" id="2.40.10.10">
    <property type="entry name" value="Trypsin-like serine proteases"/>
    <property type="match status" value="2"/>
</dbReference>
<dbReference type="EMBL" id="BAAAUX010000012">
    <property type="protein sequence ID" value="GAA2789941.1"/>
    <property type="molecule type" value="Genomic_DNA"/>
</dbReference>
<dbReference type="Gene3D" id="2.30.42.10">
    <property type="match status" value="1"/>
</dbReference>
<dbReference type="InterPro" id="IPR009003">
    <property type="entry name" value="Peptidase_S1_PA"/>
</dbReference>
<name>A0ABN3VCJ3_9PSEU</name>
<evidence type="ECO:0000259" key="5">
    <source>
        <dbReference type="PROSITE" id="PS50106"/>
    </source>
</evidence>
<dbReference type="Proteomes" id="UP001500979">
    <property type="component" value="Unassembled WGS sequence"/>
</dbReference>
<gene>
    <name evidence="6" type="ORF">GCM10010470_25700</name>
</gene>
<keyword evidence="3" id="KW-0378">Hydrolase</keyword>
<dbReference type="InterPro" id="IPR001478">
    <property type="entry name" value="PDZ"/>
</dbReference>
<dbReference type="Pfam" id="PF13365">
    <property type="entry name" value="Trypsin_2"/>
    <property type="match status" value="1"/>
</dbReference>
<evidence type="ECO:0000313" key="7">
    <source>
        <dbReference type="Proteomes" id="UP001500979"/>
    </source>
</evidence>
<dbReference type="SUPFAM" id="SSF50156">
    <property type="entry name" value="PDZ domain-like"/>
    <property type="match status" value="1"/>
</dbReference>